<evidence type="ECO:0000313" key="2">
    <source>
        <dbReference type="Proteomes" id="UP000231857"/>
    </source>
</evidence>
<dbReference type="EMBL" id="NPEI01000015">
    <property type="protein sequence ID" value="PKA14629.1"/>
    <property type="molecule type" value="Genomic_DNA"/>
</dbReference>
<gene>
    <name evidence="1" type="ORF">CH363_17875</name>
</gene>
<protein>
    <recommendedName>
        <fullName evidence="3">Lipoprotein</fullName>
    </recommendedName>
</protein>
<evidence type="ECO:0000313" key="1">
    <source>
        <dbReference type="EMBL" id="PKA14629.1"/>
    </source>
</evidence>
<reference evidence="1 2" key="1">
    <citation type="submission" date="2017-07" db="EMBL/GenBank/DDBJ databases">
        <title>Leptospira spp. isolated from tropical soils.</title>
        <authorList>
            <person name="Thibeaux R."/>
            <person name="Iraola G."/>
            <person name="Ferres I."/>
            <person name="Bierque E."/>
            <person name="Girault D."/>
            <person name="Soupe-Gilbert M.-E."/>
            <person name="Picardeau M."/>
            <person name="Goarant C."/>
        </authorList>
    </citation>
    <scope>NUCLEOTIDE SEQUENCE [LARGE SCALE GENOMIC DNA]</scope>
    <source>
        <strain evidence="1 2">ATI7-C-A2</strain>
    </source>
</reference>
<keyword evidence="2" id="KW-1185">Reference proteome</keyword>
<sequence>MTIKHFLIILFMLLLIQCEGDGLTKDECLATAALIYSLEINDNTPQDQASNIALLRAISCKR</sequence>
<name>A0ABX4PKR1_9LEPT</name>
<dbReference type="Proteomes" id="UP000231857">
    <property type="component" value="Unassembled WGS sequence"/>
</dbReference>
<proteinExistence type="predicted"/>
<organism evidence="1 2">
    <name type="scientific">Leptospira haakeii</name>
    <dbReference type="NCBI Taxonomy" id="2023198"/>
    <lineage>
        <taxon>Bacteria</taxon>
        <taxon>Pseudomonadati</taxon>
        <taxon>Spirochaetota</taxon>
        <taxon>Spirochaetia</taxon>
        <taxon>Leptospirales</taxon>
        <taxon>Leptospiraceae</taxon>
        <taxon>Leptospira</taxon>
    </lineage>
</organism>
<evidence type="ECO:0008006" key="3">
    <source>
        <dbReference type="Google" id="ProtNLM"/>
    </source>
</evidence>
<comment type="caution">
    <text evidence="1">The sequence shown here is derived from an EMBL/GenBank/DDBJ whole genome shotgun (WGS) entry which is preliminary data.</text>
</comment>
<accession>A0ABX4PKR1</accession>